<dbReference type="OrthoDB" id="9985770at2759"/>
<evidence type="ECO:0000313" key="2">
    <source>
        <dbReference type="EMBL" id="ELU10482.1"/>
    </source>
</evidence>
<evidence type="ECO:0008006" key="5">
    <source>
        <dbReference type="Google" id="ProtNLM"/>
    </source>
</evidence>
<reference evidence="2 4" key="2">
    <citation type="journal article" date="2013" name="Nature">
        <title>Insights into bilaterian evolution from three spiralian genomes.</title>
        <authorList>
            <person name="Simakov O."/>
            <person name="Marletaz F."/>
            <person name="Cho S.J."/>
            <person name="Edsinger-Gonzales E."/>
            <person name="Havlak P."/>
            <person name="Hellsten U."/>
            <person name="Kuo D.H."/>
            <person name="Larsson T."/>
            <person name="Lv J."/>
            <person name="Arendt D."/>
            <person name="Savage R."/>
            <person name="Osoegawa K."/>
            <person name="de Jong P."/>
            <person name="Grimwood J."/>
            <person name="Chapman J.A."/>
            <person name="Shapiro H."/>
            <person name="Aerts A."/>
            <person name="Otillar R.P."/>
            <person name="Terry A.Y."/>
            <person name="Boore J.L."/>
            <person name="Grigoriev I.V."/>
            <person name="Lindberg D.R."/>
            <person name="Seaver E.C."/>
            <person name="Weisblat D.A."/>
            <person name="Putnam N.H."/>
            <person name="Rokhsar D.S."/>
        </authorList>
    </citation>
    <scope>NUCLEOTIDE SEQUENCE</scope>
    <source>
        <strain evidence="2 4">I ESC-2004</strain>
    </source>
</reference>
<dbReference type="Proteomes" id="UP000014760">
    <property type="component" value="Unassembled WGS sequence"/>
</dbReference>
<dbReference type="EMBL" id="AMQN01006031">
    <property type="status" value="NOT_ANNOTATED_CDS"/>
    <property type="molecule type" value="Genomic_DNA"/>
</dbReference>
<evidence type="ECO:0000256" key="1">
    <source>
        <dbReference type="SAM" id="SignalP"/>
    </source>
</evidence>
<reference evidence="4" key="1">
    <citation type="submission" date="2012-12" db="EMBL/GenBank/DDBJ databases">
        <authorList>
            <person name="Hellsten U."/>
            <person name="Grimwood J."/>
            <person name="Chapman J.A."/>
            <person name="Shapiro H."/>
            <person name="Aerts A."/>
            <person name="Otillar R.P."/>
            <person name="Terry A.Y."/>
            <person name="Boore J.L."/>
            <person name="Simakov O."/>
            <person name="Marletaz F."/>
            <person name="Cho S.-J."/>
            <person name="Edsinger-Gonzales E."/>
            <person name="Havlak P."/>
            <person name="Kuo D.-H."/>
            <person name="Larsson T."/>
            <person name="Lv J."/>
            <person name="Arendt D."/>
            <person name="Savage R."/>
            <person name="Osoegawa K."/>
            <person name="de Jong P."/>
            <person name="Lindberg D.R."/>
            <person name="Seaver E.C."/>
            <person name="Weisblat D.A."/>
            <person name="Putnam N.H."/>
            <person name="Grigoriev I.V."/>
            <person name="Rokhsar D.S."/>
        </authorList>
    </citation>
    <scope>NUCLEOTIDE SEQUENCE</scope>
    <source>
        <strain evidence="4">I ESC-2004</strain>
    </source>
</reference>
<keyword evidence="4" id="KW-1185">Reference proteome</keyword>
<feature type="chain" id="PRO_5008788449" description="Coenzyme Q-binding protein COQ10 START domain-containing protein" evidence="1">
    <location>
        <begin position="19"/>
        <end position="173"/>
    </location>
</feature>
<organism evidence="2">
    <name type="scientific">Capitella teleta</name>
    <name type="common">Polychaete worm</name>
    <dbReference type="NCBI Taxonomy" id="283909"/>
    <lineage>
        <taxon>Eukaryota</taxon>
        <taxon>Metazoa</taxon>
        <taxon>Spiralia</taxon>
        <taxon>Lophotrochozoa</taxon>
        <taxon>Annelida</taxon>
        <taxon>Polychaeta</taxon>
        <taxon>Sedentaria</taxon>
        <taxon>Scolecida</taxon>
        <taxon>Capitellidae</taxon>
        <taxon>Capitella</taxon>
    </lineage>
</organism>
<sequence>MIIKLLVAAIAIILGALTQYEMEEDILLIEKKAALSVNRIKAFQLLSDMSNYKHWFPGVVDFEAVDNMNIALGKHYREHQHWFFYGTLEYSYVITGYESPRYISFVSNSWWQPRIEIVLERRDGSDKAMYPTSVTYRMFTRRKSFFVNYILVPLTQLSHSSKPNLFHFIFAVI</sequence>
<name>R7UW31_CAPTE</name>
<dbReference type="InterPro" id="IPR023393">
    <property type="entry name" value="START-like_dom_sf"/>
</dbReference>
<feature type="signal peptide" evidence="1">
    <location>
        <begin position="1"/>
        <end position="18"/>
    </location>
</feature>
<dbReference type="OMA" id="YLFQYTL"/>
<gene>
    <name evidence="2" type="ORF">CAPTEDRAFT_200795</name>
</gene>
<dbReference type="EMBL" id="KB297448">
    <property type="protein sequence ID" value="ELU10482.1"/>
    <property type="molecule type" value="Genomic_DNA"/>
</dbReference>
<evidence type="ECO:0000313" key="4">
    <source>
        <dbReference type="Proteomes" id="UP000014760"/>
    </source>
</evidence>
<keyword evidence="1" id="KW-0732">Signal</keyword>
<evidence type="ECO:0000313" key="3">
    <source>
        <dbReference type="EnsemblMetazoa" id="CapteP200795"/>
    </source>
</evidence>
<dbReference type="AlphaFoldDB" id="R7UW31"/>
<dbReference type="HOGENOM" id="CLU_1549089_0_0_1"/>
<protein>
    <recommendedName>
        <fullName evidence="5">Coenzyme Q-binding protein COQ10 START domain-containing protein</fullName>
    </recommendedName>
</protein>
<accession>R7UW31</accession>
<dbReference type="EnsemblMetazoa" id="CapteT200795">
    <property type="protein sequence ID" value="CapteP200795"/>
    <property type="gene ID" value="CapteG200795"/>
</dbReference>
<dbReference type="SUPFAM" id="SSF55961">
    <property type="entry name" value="Bet v1-like"/>
    <property type="match status" value="1"/>
</dbReference>
<proteinExistence type="predicted"/>
<dbReference type="Gene3D" id="3.30.530.20">
    <property type="match status" value="1"/>
</dbReference>
<reference evidence="3" key="3">
    <citation type="submission" date="2015-06" db="UniProtKB">
        <authorList>
            <consortium name="EnsemblMetazoa"/>
        </authorList>
    </citation>
    <scope>IDENTIFICATION</scope>
</reference>